<evidence type="ECO:0000256" key="1">
    <source>
        <dbReference type="SAM" id="MobiDB-lite"/>
    </source>
</evidence>
<evidence type="ECO:0000313" key="4">
    <source>
        <dbReference type="Proteomes" id="UP000317036"/>
    </source>
</evidence>
<gene>
    <name evidence="3" type="ORF">FPZ49_00805</name>
</gene>
<name>A0A559KIA1_9BACL</name>
<evidence type="ECO:0000313" key="3">
    <source>
        <dbReference type="EMBL" id="TVY11864.1"/>
    </source>
</evidence>
<evidence type="ECO:0008006" key="5">
    <source>
        <dbReference type="Google" id="ProtNLM"/>
    </source>
</evidence>
<dbReference type="EMBL" id="VNJI01000001">
    <property type="protein sequence ID" value="TVY11864.1"/>
    <property type="molecule type" value="Genomic_DNA"/>
</dbReference>
<feature type="chain" id="PRO_5038655952" description="DUF4367 domain-containing protein" evidence="2">
    <location>
        <begin position="33"/>
        <end position="208"/>
    </location>
</feature>
<feature type="region of interest" description="Disordered" evidence="1">
    <location>
        <begin position="32"/>
        <end position="78"/>
    </location>
</feature>
<feature type="compositionally biased region" description="Low complexity" evidence="1">
    <location>
        <begin position="33"/>
        <end position="78"/>
    </location>
</feature>
<proteinExistence type="predicted"/>
<evidence type="ECO:0000256" key="2">
    <source>
        <dbReference type="SAM" id="SignalP"/>
    </source>
</evidence>
<protein>
    <recommendedName>
        <fullName evidence="5">DUF4367 domain-containing protein</fullName>
    </recommendedName>
</protein>
<sequence>MKIIPTTKNWKRVMIWSAVLLASIAITTGCKKQTASPPQTAGTTPAPSPSPGQAAGQTPTGQQPQTPAGGQTAATPTPQPAAVKLVPITFDAAQKAGMTATAKNIKLATVYIPQSVAEEDKLDQLQSAGKQMTIKLLKMSIIESAEDMMPAGAGAQDVKLSSGTGKAVNIGGQNTIYLKQGSTFIALTSQNIAINDLAKIADTLTPLK</sequence>
<dbReference type="OrthoDB" id="2112616at2"/>
<dbReference type="PROSITE" id="PS51257">
    <property type="entry name" value="PROKAR_LIPOPROTEIN"/>
    <property type="match status" value="1"/>
</dbReference>
<dbReference type="RefSeq" id="WP_144842446.1">
    <property type="nucleotide sequence ID" value="NZ_VNJI01000001.1"/>
</dbReference>
<dbReference type="Proteomes" id="UP000317036">
    <property type="component" value="Unassembled WGS sequence"/>
</dbReference>
<comment type="caution">
    <text evidence="3">The sequence shown here is derived from an EMBL/GenBank/DDBJ whole genome shotgun (WGS) entry which is preliminary data.</text>
</comment>
<organism evidence="3 4">
    <name type="scientific">Paenibacillus cremeus</name>
    <dbReference type="NCBI Taxonomy" id="2163881"/>
    <lineage>
        <taxon>Bacteria</taxon>
        <taxon>Bacillati</taxon>
        <taxon>Bacillota</taxon>
        <taxon>Bacilli</taxon>
        <taxon>Bacillales</taxon>
        <taxon>Paenibacillaceae</taxon>
        <taxon>Paenibacillus</taxon>
    </lineage>
</organism>
<feature type="signal peptide" evidence="2">
    <location>
        <begin position="1"/>
        <end position="32"/>
    </location>
</feature>
<reference evidence="3 4" key="1">
    <citation type="submission" date="2019-07" db="EMBL/GenBank/DDBJ databases">
        <authorList>
            <person name="Kim J."/>
        </authorList>
    </citation>
    <scope>NUCLEOTIDE SEQUENCE [LARGE SCALE GENOMIC DNA]</scope>
    <source>
        <strain evidence="3 4">JC52</strain>
    </source>
</reference>
<keyword evidence="2" id="KW-0732">Signal</keyword>
<dbReference type="AlphaFoldDB" id="A0A559KIA1"/>
<accession>A0A559KIA1</accession>
<keyword evidence="4" id="KW-1185">Reference proteome</keyword>